<protein>
    <recommendedName>
        <fullName evidence="1">Glyoxalase/fosfomycin resistance/dioxygenase domain-containing protein</fullName>
    </recommendedName>
</protein>
<keyword evidence="3" id="KW-1185">Reference proteome</keyword>
<evidence type="ECO:0000259" key="1">
    <source>
        <dbReference type="Pfam" id="PF00903"/>
    </source>
</evidence>
<evidence type="ECO:0000313" key="2">
    <source>
        <dbReference type="EMBL" id="SDF87951.1"/>
    </source>
</evidence>
<dbReference type="STRING" id="366584.SAMN05216377_107187"/>
<feature type="domain" description="Glyoxalase/fosfomycin resistance/dioxygenase" evidence="1">
    <location>
        <begin position="8"/>
        <end position="123"/>
    </location>
</feature>
<dbReference type="EMBL" id="FNBE01000007">
    <property type="protein sequence ID" value="SDF87951.1"/>
    <property type="molecule type" value="Genomic_DNA"/>
</dbReference>
<dbReference type="InterPro" id="IPR029068">
    <property type="entry name" value="Glyas_Bleomycin-R_OHBP_Dase"/>
</dbReference>
<organism evidence="2 3">
    <name type="scientific">Pseudonocardia oroxyli</name>
    <dbReference type="NCBI Taxonomy" id="366584"/>
    <lineage>
        <taxon>Bacteria</taxon>
        <taxon>Bacillati</taxon>
        <taxon>Actinomycetota</taxon>
        <taxon>Actinomycetes</taxon>
        <taxon>Pseudonocardiales</taxon>
        <taxon>Pseudonocardiaceae</taxon>
        <taxon>Pseudonocardia</taxon>
    </lineage>
</organism>
<dbReference type="SUPFAM" id="SSF54593">
    <property type="entry name" value="Glyoxalase/Bleomycin resistance protein/Dihydroxybiphenyl dioxygenase"/>
    <property type="match status" value="1"/>
</dbReference>
<dbReference type="OrthoDB" id="4265398at2"/>
<dbReference type="PANTHER" id="PTHR36503:SF2">
    <property type="entry name" value="BLR2408 PROTEIN"/>
    <property type="match status" value="1"/>
</dbReference>
<dbReference type="RefSeq" id="WP_093083321.1">
    <property type="nucleotide sequence ID" value="NZ_FNBE01000007.1"/>
</dbReference>
<dbReference type="InterPro" id="IPR004360">
    <property type="entry name" value="Glyas_Fos-R_dOase_dom"/>
</dbReference>
<dbReference type="AlphaFoldDB" id="A0A1G7PNV4"/>
<gene>
    <name evidence="2" type="ORF">SAMN05216377_107187</name>
</gene>
<dbReference type="PANTHER" id="PTHR36503">
    <property type="entry name" value="BLR2520 PROTEIN"/>
    <property type="match status" value="1"/>
</dbReference>
<reference evidence="2 3" key="1">
    <citation type="submission" date="2016-10" db="EMBL/GenBank/DDBJ databases">
        <authorList>
            <person name="de Groot N.N."/>
        </authorList>
    </citation>
    <scope>NUCLEOTIDE SEQUENCE [LARGE SCALE GENOMIC DNA]</scope>
    <source>
        <strain evidence="2 3">CGMCC 4.3143</strain>
    </source>
</reference>
<dbReference type="Gene3D" id="3.10.180.10">
    <property type="entry name" value="2,3-Dihydroxybiphenyl 1,2-Dioxygenase, domain 1"/>
    <property type="match status" value="1"/>
</dbReference>
<sequence length="132" mass="14288">MATTNIFVNLQISDIAATRAFWTALGYTFNEDFCSDQSVALELGPGISAMLLTPDHFGGFAVRPVTTDSTEVIVALGVESREEVDRIADAALAHGGAKAKDPMDEGWMYGRSFLDNDGHHWEVAYMDVSALS</sequence>
<evidence type="ECO:0000313" key="3">
    <source>
        <dbReference type="Proteomes" id="UP000198967"/>
    </source>
</evidence>
<dbReference type="Proteomes" id="UP000198967">
    <property type="component" value="Unassembled WGS sequence"/>
</dbReference>
<proteinExistence type="predicted"/>
<dbReference type="Pfam" id="PF00903">
    <property type="entry name" value="Glyoxalase"/>
    <property type="match status" value="1"/>
</dbReference>
<accession>A0A1G7PNV4</accession>
<name>A0A1G7PNV4_PSEOR</name>